<reference evidence="1 2" key="1">
    <citation type="journal article" date="2018" name="J. Allergy Clin. Immunol.">
        <title>High-quality assembly of Dermatophagoides pteronyssinus genome and transcriptome reveals a wide range of novel allergens.</title>
        <authorList>
            <person name="Liu X.Y."/>
            <person name="Yang K.Y."/>
            <person name="Wang M.Q."/>
            <person name="Kwok J.S."/>
            <person name="Zeng X."/>
            <person name="Yang Z."/>
            <person name="Xiao X.J."/>
            <person name="Lau C.P."/>
            <person name="Li Y."/>
            <person name="Huang Z.M."/>
            <person name="Ba J.G."/>
            <person name="Yim A.K."/>
            <person name="Ouyang C.Y."/>
            <person name="Ngai S.M."/>
            <person name="Chan T.F."/>
            <person name="Leung E.L."/>
            <person name="Liu L."/>
            <person name="Liu Z.G."/>
            <person name="Tsui S.K."/>
        </authorList>
    </citation>
    <scope>NUCLEOTIDE SEQUENCE [LARGE SCALE GENOMIC DNA]</scope>
    <source>
        <strain evidence="1">Derp</strain>
    </source>
</reference>
<organism evidence="1 2">
    <name type="scientific">Dermatophagoides pteronyssinus</name>
    <name type="common">European house dust mite</name>
    <dbReference type="NCBI Taxonomy" id="6956"/>
    <lineage>
        <taxon>Eukaryota</taxon>
        <taxon>Metazoa</taxon>
        <taxon>Ecdysozoa</taxon>
        <taxon>Arthropoda</taxon>
        <taxon>Chelicerata</taxon>
        <taxon>Arachnida</taxon>
        <taxon>Acari</taxon>
        <taxon>Acariformes</taxon>
        <taxon>Sarcoptiformes</taxon>
        <taxon>Astigmata</taxon>
        <taxon>Psoroptidia</taxon>
        <taxon>Analgoidea</taxon>
        <taxon>Pyroglyphidae</taxon>
        <taxon>Dermatophagoidinae</taxon>
        <taxon>Dermatophagoides</taxon>
    </lineage>
</organism>
<evidence type="ECO:0000313" key="2">
    <source>
        <dbReference type="Proteomes" id="UP000887458"/>
    </source>
</evidence>
<dbReference type="EMBL" id="NJHN03000017">
    <property type="protein sequence ID" value="KAH9425818.1"/>
    <property type="molecule type" value="Genomic_DNA"/>
</dbReference>
<sequence>MDLIGNNSANVRLPTLRRSRCDTTAASNISAINLSLITIRSLNFDVDDDDDDDGLGLPLNDVVDGKPIELCLELE</sequence>
<name>A0ABQ8JT73_DERPT</name>
<proteinExistence type="predicted"/>
<gene>
    <name evidence="1" type="ORF">DERP_005036</name>
</gene>
<keyword evidence="2" id="KW-1185">Reference proteome</keyword>
<protein>
    <submittedName>
        <fullName evidence="1">Uncharacterized protein</fullName>
    </submittedName>
</protein>
<comment type="caution">
    <text evidence="1">The sequence shown here is derived from an EMBL/GenBank/DDBJ whole genome shotgun (WGS) entry which is preliminary data.</text>
</comment>
<evidence type="ECO:0000313" key="1">
    <source>
        <dbReference type="EMBL" id="KAH9425818.1"/>
    </source>
</evidence>
<dbReference type="Proteomes" id="UP000887458">
    <property type="component" value="Unassembled WGS sequence"/>
</dbReference>
<accession>A0ABQ8JT73</accession>
<reference evidence="1 2" key="2">
    <citation type="journal article" date="2022" name="Mol. Biol. Evol.">
        <title>Comparative Genomics Reveals Insights into the Divergent Evolution of Astigmatic Mites and Household Pest Adaptations.</title>
        <authorList>
            <person name="Xiong Q."/>
            <person name="Wan A.T."/>
            <person name="Liu X."/>
            <person name="Fung C.S."/>
            <person name="Xiao X."/>
            <person name="Malainual N."/>
            <person name="Hou J."/>
            <person name="Wang L."/>
            <person name="Wang M."/>
            <person name="Yang K.Y."/>
            <person name="Cui Y."/>
            <person name="Leung E.L."/>
            <person name="Nong W."/>
            <person name="Shin S.K."/>
            <person name="Au S.W."/>
            <person name="Jeong K.Y."/>
            <person name="Chew F.T."/>
            <person name="Hui J.H."/>
            <person name="Leung T.F."/>
            <person name="Tungtrongchitr A."/>
            <person name="Zhong N."/>
            <person name="Liu Z."/>
            <person name="Tsui S.K."/>
        </authorList>
    </citation>
    <scope>NUCLEOTIDE SEQUENCE [LARGE SCALE GENOMIC DNA]</scope>
    <source>
        <strain evidence="1">Derp</strain>
    </source>
</reference>